<evidence type="ECO:0000313" key="1">
    <source>
        <dbReference type="EMBL" id="VDD31519.1"/>
    </source>
</evidence>
<reference evidence="1" key="1">
    <citation type="submission" date="2018-11" db="EMBL/GenBank/DDBJ databases">
        <authorList>
            <consortium name="Genoscope - CEA"/>
            <person name="William W."/>
        </authorList>
    </citation>
    <scope>NUCLEOTIDE SEQUENCE</scope>
</reference>
<dbReference type="EMBL" id="LR031875">
    <property type="protein sequence ID" value="VDD31519.1"/>
    <property type="molecule type" value="Genomic_DNA"/>
</dbReference>
<gene>
    <name evidence="1" type="ORF">BOLC9T56842H</name>
</gene>
<sequence>MMVLSIIQNSMKPSILEAYSYCETTKDLWDTLQKVYVNMYCLIQKWFMCLKLKKAINTLSQEDMEFTKCLRKFRSL</sequence>
<accession>A0A3P6EJT1</accession>
<proteinExistence type="predicted"/>
<name>A0A3P6EJT1_BRAOL</name>
<dbReference type="AlphaFoldDB" id="A0A3P6EJT1"/>
<organism evidence="1">
    <name type="scientific">Brassica oleracea</name>
    <name type="common">Wild cabbage</name>
    <dbReference type="NCBI Taxonomy" id="3712"/>
    <lineage>
        <taxon>Eukaryota</taxon>
        <taxon>Viridiplantae</taxon>
        <taxon>Streptophyta</taxon>
        <taxon>Embryophyta</taxon>
        <taxon>Tracheophyta</taxon>
        <taxon>Spermatophyta</taxon>
        <taxon>Magnoliopsida</taxon>
        <taxon>eudicotyledons</taxon>
        <taxon>Gunneridae</taxon>
        <taxon>Pentapetalae</taxon>
        <taxon>rosids</taxon>
        <taxon>malvids</taxon>
        <taxon>Brassicales</taxon>
        <taxon>Brassicaceae</taxon>
        <taxon>Brassiceae</taxon>
        <taxon>Brassica</taxon>
    </lineage>
</organism>
<protein>
    <submittedName>
        <fullName evidence="1">Uncharacterized protein</fullName>
    </submittedName>
</protein>